<accession>A0A6A6VLQ7</accession>
<evidence type="ECO:0000313" key="1">
    <source>
        <dbReference type="EMBL" id="KAF2751528.1"/>
    </source>
</evidence>
<dbReference type="EMBL" id="MU006562">
    <property type="protein sequence ID" value="KAF2751528.1"/>
    <property type="molecule type" value="Genomic_DNA"/>
</dbReference>
<proteinExistence type="predicted"/>
<name>A0A6A6VLQ7_9PLEO</name>
<keyword evidence="2" id="KW-1185">Reference proteome</keyword>
<reference evidence="1" key="1">
    <citation type="journal article" date="2020" name="Stud. Mycol.">
        <title>101 Dothideomycetes genomes: a test case for predicting lifestyles and emergence of pathogens.</title>
        <authorList>
            <person name="Haridas S."/>
            <person name="Albert R."/>
            <person name="Binder M."/>
            <person name="Bloem J."/>
            <person name="Labutti K."/>
            <person name="Salamov A."/>
            <person name="Andreopoulos B."/>
            <person name="Baker S."/>
            <person name="Barry K."/>
            <person name="Bills G."/>
            <person name="Bluhm B."/>
            <person name="Cannon C."/>
            <person name="Castanera R."/>
            <person name="Culley D."/>
            <person name="Daum C."/>
            <person name="Ezra D."/>
            <person name="Gonzalez J."/>
            <person name="Henrissat B."/>
            <person name="Kuo A."/>
            <person name="Liang C."/>
            <person name="Lipzen A."/>
            <person name="Lutzoni F."/>
            <person name="Magnuson J."/>
            <person name="Mondo S."/>
            <person name="Nolan M."/>
            <person name="Ohm R."/>
            <person name="Pangilinan J."/>
            <person name="Park H.-J."/>
            <person name="Ramirez L."/>
            <person name="Alfaro M."/>
            <person name="Sun H."/>
            <person name="Tritt A."/>
            <person name="Yoshinaga Y."/>
            <person name="Zwiers L.-H."/>
            <person name="Turgeon B."/>
            <person name="Goodwin S."/>
            <person name="Spatafora J."/>
            <person name="Crous P."/>
            <person name="Grigoriev I."/>
        </authorList>
    </citation>
    <scope>NUCLEOTIDE SEQUENCE</scope>
    <source>
        <strain evidence="1">CBS 119925</strain>
    </source>
</reference>
<dbReference type="Proteomes" id="UP000799440">
    <property type="component" value="Unassembled WGS sequence"/>
</dbReference>
<dbReference type="AlphaFoldDB" id="A0A6A6VLQ7"/>
<sequence>MSHFLLTPPLYNEAAWPQTLLRPNFLGFSFSLCDISSLICPARLRCSSPPLLSISTSPLPTSSISLPPPFFHHLSTTTFLPPPSTTTASSAFNHTRTLLLRAKLLLPQSLPIITSTTWTIPNSGLIVPVKFLASLFVELLARSHLQPSLTVRALLGFRTLFRLIAVWPALIDLLHSDQHSHSLPLTNATLPTLPLKSGRQNTICQFSQPLRNL</sequence>
<organism evidence="1 2">
    <name type="scientific">Sporormia fimetaria CBS 119925</name>
    <dbReference type="NCBI Taxonomy" id="1340428"/>
    <lineage>
        <taxon>Eukaryota</taxon>
        <taxon>Fungi</taxon>
        <taxon>Dikarya</taxon>
        <taxon>Ascomycota</taxon>
        <taxon>Pezizomycotina</taxon>
        <taxon>Dothideomycetes</taxon>
        <taxon>Pleosporomycetidae</taxon>
        <taxon>Pleosporales</taxon>
        <taxon>Sporormiaceae</taxon>
        <taxon>Sporormia</taxon>
    </lineage>
</organism>
<protein>
    <submittedName>
        <fullName evidence="1">Uncharacterized protein</fullName>
    </submittedName>
</protein>
<evidence type="ECO:0000313" key="2">
    <source>
        <dbReference type="Proteomes" id="UP000799440"/>
    </source>
</evidence>
<gene>
    <name evidence="1" type="ORF">M011DRAFT_117721</name>
</gene>